<protein>
    <submittedName>
        <fullName evidence="3">Sel1 repeat family protein</fullName>
    </submittedName>
</protein>
<evidence type="ECO:0000256" key="2">
    <source>
        <dbReference type="SAM" id="SignalP"/>
    </source>
</evidence>
<feature type="signal peptide" evidence="2">
    <location>
        <begin position="1"/>
        <end position="19"/>
    </location>
</feature>
<dbReference type="InterPro" id="IPR050767">
    <property type="entry name" value="Sel1_AlgK"/>
</dbReference>
<dbReference type="RefSeq" id="WP_215381218.1">
    <property type="nucleotide sequence ID" value="NZ_JAGTIS010000026.1"/>
</dbReference>
<accession>A0ABS5XNV2</accession>
<evidence type="ECO:0000313" key="4">
    <source>
        <dbReference type="Proteomes" id="UP001519667"/>
    </source>
</evidence>
<sequence length="188" mass="20086">MILRPLQRLTCLGAVALLAACTMQQTTPPASSPAPTAPASAPAKPAETPTPATDLQRLHQQAMRGDLESQFQLGNQYFVGKPEKNLQQAAYWWKQAADKGHAQAAVSLAFLYTGRADPALADPLAMLKYLNQAAAAGNAMAQHVLGSMYAQGTEGVQKDLYQARALYQSACDKQYAPSCEALKKLPAN</sequence>
<keyword evidence="4" id="KW-1185">Reference proteome</keyword>
<dbReference type="PANTHER" id="PTHR11102">
    <property type="entry name" value="SEL-1-LIKE PROTEIN"/>
    <property type="match status" value="1"/>
</dbReference>
<organism evidence="3 4">
    <name type="scientific">Metapseudomonas boanensis</name>
    <dbReference type="NCBI Taxonomy" id="2822138"/>
    <lineage>
        <taxon>Bacteria</taxon>
        <taxon>Pseudomonadati</taxon>
        <taxon>Pseudomonadota</taxon>
        <taxon>Gammaproteobacteria</taxon>
        <taxon>Pseudomonadales</taxon>
        <taxon>Pseudomonadaceae</taxon>
        <taxon>Metapseudomonas</taxon>
    </lineage>
</organism>
<feature type="region of interest" description="Disordered" evidence="1">
    <location>
        <begin position="25"/>
        <end position="51"/>
    </location>
</feature>
<dbReference type="Proteomes" id="UP001519667">
    <property type="component" value="Unassembled WGS sequence"/>
</dbReference>
<dbReference type="SMART" id="SM00671">
    <property type="entry name" value="SEL1"/>
    <property type="match status" value="3"/>
</dbReference>
<dbReference type="InterPro" id="IPR006597">
    <property type="entry name" value="Sel1-like"/>
</dbReference>
<dbReference type="PANTHER" id="PTHR11102:SF160">
    <property type="entry name" value="ERAD-ASSOCIATED E3 UBIQUITIN-PROTEIN LIGASE COMPONENT HRD3"/>
    <property type="match status" value="1"/>
</dbReference>
<proteinExistence type="predicted"/>
<evidence type="ECO:0000313" key="3">
    <source>
        <dbReference type="EMBL" id="MBT8769381.1"/>
    </source>
</evidence>
<reference evidence="3 4" key="1">
    <citation type="submission" date="2021-04" db="EMBL/GenBank/DDBJ databases">
        <title>Pseudomonas boanensis sp. nov., a bacterium isolated from river water used for household purposes in Boane District, Mozambique.</title>
        <authorList>
            <person name="Nicklasson M."/>
            <person name="Martin-Rodriguez A.J."/>
            <person name="Thorell K."/>
            <person name="Neves L."/>
            <person name="Mussagy A."/>
            <person name="Rydberg H.A."/>
            <person name="Hernroth B."/>
            <person name="Svensson-Stadler L."/>
            <person name="Sjoling A."/>
        </authorList>
    </citation>
    <scope>NUCLEOTIDE SEQUENCE [LARGE SCALE GENOMIC DNA]</scope>
    <source>
        <strain evidence="3 4">DB1</strain>
    </source>
</reference>
<evidence type="ECO:0000256" key="1">
    <source>
        <dbReference type="SAM" id="MobiDB-lite"/>
    </source>
</evidence>
<dbReference type="Pfam" id="PF08238">
    <property type="entry name" value="Sel1"/>
    <property type="match status" value="3"/>
</dbReference>
<dbReference type="InterPro" id="IPR011990">
    <property type="entry name" value="TPR-like_helical_dom_sf"/>
</dbReference>
<gene>
    <name evidence="3" type="ORF">J7302_25055</name>
</gene>
<dbReference type="PROSITE" id="PS51257">
    <property type="entry name" value="PROKAR_LIPOPROTEIN"/>
    <property type="match status" value="1"/>
</dbReference>
<feature type="compositionally biased region" description="Low complexity" evidence="1">
    <location>
        <begin position="37"/>
        <end position="51"/>
    </location>
</feature>
<name>A0ABS5XNV2_9GAMM</name>
<dbReference type="EMBL" id="JAGTIS010000026">
    <property type="protein sequence ID" value="MBT8769381.1"/>
    <property type="molecule type" value="Genomic_DNA"/>
</dbReference>
<feature type="chain" id="PRO_5046503951" evidence="2">
    <location>
        <begin position="20"/>
        <end position="188"/>
    </location>
</feature>
<keyword evidence="2" id="KW-0732">Signal</keyword>
<dbReference type="SUPFAM" id="SSF81901">
    <property type="entry name" value="HCP-like"/>
    <property type="match status" value="1"/>
</dbReference>
<comment type="caution">
    <text evidence="3">The sequence shown here is derived from an EMBL/GenBank/DDBJ whole genome shotgun (WGS) entry which is preliminary data.</text>
</comment>
<dbReference type="Gene3D" id="1.25.40.10">
    <property type="entry name" value="Tetratricopeptide repeat domain"/>
    <property type="match status" value="1"/>
</dbReference>